<dbReference type="EMBL" id="CP019602">
    <property type="protein sequence ID" value="ARU15765.1"/>
    <property type="molecule type" value="Genomic_DNA"/>
</dbReference>
<dbReference type="STRING" id="450378.GCA_001661675_01139"/>
<feature type="region of interest" description="Disordered" evidence="1">
    <location>
        <begin position="58"/>
        <end position="88"/>
    </location>
</feature>
<evidence type="ECO:0000313" key="2">
    <source>
        <dbReference type="EMBL" id="ARU15765.1"/>
    </source>
</evidence>
<evidence type="ECO:0000256" key="1">
    <source>
        <dbReference type="SAM" id="MobiDB-lite"/>
    </source>
</evidence>
<reference evidence="2 3" key="1">
    <citation type="submission" date="2017-01" db="EMBL/GenBank/DDBJ databases">
        <title>Complete genome sequence of esterase-producing bacterium Croceicoccus marinus E4A9.</title>
        <authorList>
            <person name="Wu Y.-H."/>
            <person name="Cheng H."/>
            <person name="Xu L."/>
            <person name="Huo Y.-Y."/>
            <person name="Wang C.-S."/>
            <person name="Xu X.-W."/>
        </authorList>
    </citation>
    <scope>NUCLEOTIDE SEQUENCE [LARGE SCALE GENOMIC DNA]</scope>
    <source>
        <strain evidence="2 3">E4A9</strain>
    </source>
</reference>
<dbReference type="KEGG" id="cman:A9D14_05695"/>
<protein>
    <submittedName>
        <fullName evidence="2">Uncharacterized protein</fullName>
    </submittedName>
</protein>
<name>A0A1Z1FAI0_9SPHN</name>
<feature type="compositionally biased region" description="Acidic residues" evidence="1">
    <location>
        <begin position="78"/>
        <end position="87"/>
    </location>
</feature>
<evidence type="ECO:0000313" key="3">
    <source>
        <dbReference type="Proteomes" id="UP000195807"/>
    </source>
</evidence>
<keyword evidence="3" id="KW-1185">Reference proteome</keyword>
<sequence>MKDTAGFISIAELACRHAEREACRRAAKVCKTFEAAADAVRVLERGTPTFERAQQMKEAWRTLPPPRPIEALQHPDSEPEDDNEDAFGEAFGDWAPAWMLAA</sequence>
<accession>A0A1Z1FAI0</accession>
<gene>
    <name evidence="2" type="ORF">A9D14_05695</name>
</gene>
<dbReference type="Proteomes" id="UP000195807">
    <property type="component" value="Chromosome"/>
</dbReference>
<dbReference type="AlphaFoldDB" id="A0A1Z1FAI0"/>
<organism evidence="2 3">
    <name type="scientific">Croceicoccus marinus</name>
    <dbReference type="NCBI Taxonomy" id="450378"/>
    <lineage>
        <taxon>Bacteria</taxon>
        <taxon>Pseudomonadati</taxon>
        <taxon>Pseudomonadota</taxon>
        <taxon>Alphaproteobacteria</taxon>
        <taxon>Sphingomonadales</taxon>
        <taxon>Erythrobacteraceae</taxon>
        <taxon>Croceicoccus</taxon>
    </lineage>
</organism>
<proteinExistence type="predicted"/>